<proteinExistence type="predicted"/>
<feature type="compositionally biased region" description="Polar residues" evidence="1">
    <location>
        <begin position="125"/>
        <end position="137"/>
    </location>
</feature>
<accession>A0A5C3P4X2</accession>
<sequence>MSHTREIAKFITETSTDALFVKTRHPISELRACRIPQLAFTFPNKMPSRLPTTVIMVSHPPSRLAAGPRKLQAVPAPLYCRASPSANIPNMGAPSCWPEVHRRLPGSQGLLPLDSSRDPVDPTLISGTTSDITTRLSPTPRAGGPKTSCVT</sequence>
<dbReference type="InParanoid" id="A0A5C3P4X2"/>
<dbReference type="AlphaFoldDB" id="A0A5C3P4X2"/>
<dbReference type="Proteomes" id="UP000308197">
    <property type="component" value="Unassembled WGS sequence"/>
</dbReference>
<feature type="region of interest" description="Disordered" evidence="1">
    <location>
        <begin position="108"/>
        <end position="151"/>
    </location>
</feature>
<evidence type="ECO:0000313" key="3">
    <source>
        <dbReference type="Proteomes" id="UP000308197"/>
    </source>
</evidence>
<evidence type="ECO:0000313" key="2">
    <source>
        <dbReference type="EMBL" id="TFK84715.1"/>
    </source>
</evidence>
<protein>
    <submittedName>
        <fullName evidence="2">Uncharacterized protein</fullName>
    </submittedName>
</protein>
<gene>
    <name evidence="2" type="ORF">K466DRAFT_215384</name>
</gene>
<keyword evidence="3" id="KW-1185">Reference proteome</keyword>
<reference evidence="2 3" key="1">
    <citation type="journal article" date="2019" name="Nat. Ecol. Evol.">
        <title>Megaphylogeny resolves global patterns of mushroom evolution.</title>
        <authorList>
            <person name="Varga T."/>
            <person name="Krizsan K."/>
            <person name="Foldi C."/>
            <person name="Dima B."/>
            <person name="Sanchez-Garcia M."/>
            <person name="Sanchez-Ramirez S."/>
            <person name="Szollosi G.J."/>
            <person name="Szarkandi J.G."/>
            <person name="Papp V."/>
            <person name="Albert L."/>
            <person name="Andreopoulos W."/>
            <person name="Angelini C."/>
            <person name="Antonin V."/>
            <person name="Barry K.W."/>
            <person name="Bougher N.L."/>
            <person name="Buchanan P."/>
            <person name="Buyck B."/>
            <person name="Bense V."/>
            <person name="Catcheside P."/>
            <person name="Chovatia M."/>
            <person name="Cooper J."/>
            <person name="Damon W."/>
            <person name="Desjardin D."/>
            <person name="Finy P."/>
            <person name="Geml J."/>
            <person name="Haridas S."/>
            <person name="Hughes K."/>
            <person name="Justo A."/>
            <person name="Karasinski D."/>
            <person name="Kautmanova I."/>
            <person name="Kiss B."/>
            <person name="Kocsube S."/>
            <person name="Kotiranta H."/>
            <person name="LaButti K.M."/>
            <person name="Lechner B.E."/>
            <person name="Liimatainen K."/>
            <person name="Lipzen A."/>
            <person name="Lukacs Z."/>
            <person name="Mihaltcheva S."/>
            <person name="Morgado L.N."/>
            <person name="Niskanen T."/>
            <person name="Noordeloos M.E."/>
            <person name="Ohm R.A."/>
            <person name="Ortiz-Santana B."/>
            <person name="Ovrebo C."/>
            <person name="Racz N."/>
            <person name="Riley R."/>
            <person name="Savchenko A."/>
            <person name="Shiryaev A."/>
            <person name="Soop K."/>
            <person name="Spirin V."/>
            <person name="Szebenyi C."/>
            <person name="Tomsovsky M."/>
            <person name="Tulloss R.E."/>
            <person name="Uehling J."/>
            <person name="Grigoriev I.V."/>
            <person name="Vagvolgyi C."/>
            <person name="Papp T."/>
            <person name="Martin F.M."/>
            <person name="Miettinen O."/>
            <person name="Hibbett D.S."/>
            <person name="Nagy L.G."/>
        </authorList>
    </citation>
    <scope>NUCLEOTIDE SEQUENCE [LARGE SCALE GENOMIC DNA]</scope>
    <source>
        <strain evidence="2 3">HHB13444</strain>
    </source>
</reference>
<name>A0A5C3P4X2_9APHY</name>
<organism evidence="2 3">
    <name type="scientific">Polyporus arcularius HHB13444</name>
    <dbReference type="NCBI Taxonomy" id="1314778"/>
    <lineage>
        <taxon>Eukaryota</taxon>
        <taxon>Fungi</taxon>
        <taxon>Dikarya</taxon>
        <taxon>Basidiomycota</taxon>
        <taxon>Agaricomycotina</taxon>
        <taxon>Agaricomycetes</taxon>
        <taxon>Polyporales</taxon>
        <taxon>Polyporaceae</taxon>
        <taxon>Polyporus</taxon>
    </lineage>
</organism>
<evidence type="ECO:0000256" key="1">
    <source>
        <dbReference type="SAM" id="MobiDB-lite"/>
    </source>
</evidence>
<dbReference type="EMBL" id="ML211298">
    <property type="protein sequence ID" value="TFK84715.1"/>
    <property type="molecule type" value="Genomic_DNA"/>
</dbReference>